<dbReference type="PANTHER" id="PTHR11735">
    <property type="entry name" value="TRNA N6-ADENOSINE THREONYLCARBAMOYLTRANSFERASE"/>
    <property type="match status" value="1"/>
</dbReference>
<dbReference type="PANTHER" id="PTHR11735:SF11">
    <property type="entry name" value="TRNA THREONYLCARBAMOYLADENOSINE BIOSYNTHESIS PROTEIN TSAB"/>
    <property type="match status" value="1"/>
</dbReference>
<organism evidence="2 3">
    <name type="scientific">Keratinibaculum paraultunense</name>
    <dbReference type="NCBI Taxonomy" id="1278232"/>
    <lineage>
        <taxon>Bacteria</taxon>
        <taxon>Bacillati</taxon>
        <taxon>Bacillota</taxon>
        <taxon>Tissierellia</taxon>
        <taxon>Tissierellales</taxon>
        <taxon>Tepidimicrobiaceae</taxon>
        <taxon>Keratinibaculum</taxon>
    </lineage>
</organism>
<gene>
    <name evidence="2" type="ORF">EDD65_10175</name>
</gene>
<dbReference type="InterPro" id="IPR043129">
    <property type="entry name" value="ATPase_NBD"/>
</dbReference>
<dbReference type="RefSeq" id="WP_132025296.1">
    <property type="nucleotide sequence ID" value="NZ_CP068564.1"/>
</dbReference>
<dbReference type="AlphaFoldDB" id="A0A4R3L084"/>
<evidence type="ECO:0000259" key="1">
    <source>
        <dbReference type="Pfam" id="PF00814"/>
    </source>
</evidence>
<accession>A0A4R3L084</accession>
<dbReference type="NCBIfam" id="TIGR03725">
    <property type="entry name" value="T6A_YeaZ"/>
    <property type="match status" value="1"/>
</dbReference>
<sequence length="233" mass="26312">MKTLAVDTSTMMATCALLDEDRLLGEFSLNQDMSHSENLVPMIKNMLDNLKFKIEDVDIFGVATGPGSFTGLRIGIATVKAFAHVFDKPVVGVSTLEGLAFNFPCDNGFIVPMIDARRNRVYSGVYKRIDGKLKKIVDPTIMEVEELLTILRDEYDYIMINGNGTLVYKDIILNVLKDKVNIAPVNLNSCRASSIGELAFLKYKEGKRDNYYDLVPNYLRESQAQRELRKRDR</sequence>
<dbReference type="CDD" id="cd24032">
    <property type="entry name" value="ASKHA_NBD_TsaB"/>
    <property type="match status" value="1"/>
</dbReference>
<evidence type="ECO:0000313" key="3">
    <source>
        <dbReference type="Proteomes" id="UP000294567"/>
    </source>
</evidence>
<evidence type="ECO:0000313" key="2">
    <source>
        <dbReference type="EMBL" id="TCS91575.1"/>
    </source>
</evidence>
<dbReference type="EMBL" id="SMAE01000001">
    <property type="protein sequence ID" value="TCS91575.1"/>
    <property type="molecule type" value="Genomic_DNA"/>
</dbReference>
<protein>
    <submittedName>
        <fullName evidence="2">tRNA threonylcarbamoyladenosine biosynthesis protein TsaB</fullName>
    </submittedName>
</protein>
<keyword evidence="3" id="KW-1185">Reference proteome</keyword>
<comment type="caution">
    <text evidence="2">The sequence shown here is derived from an EMBL/GenBank/DDBJ whole genome shotgun (WGS) entry which is preliminary data.</text>
</comment>
<dbReference type="InterPro" id="IPR000905">
    <property type="entry name" value="Gcp-like_dom"/>
</dbReference>
<dbReference type="SUPFAM" id="SSF53067">
    <property type="entry name" value="Actin-like ATPase domain"/>
    <property type="match status" value="2"/>
</dbReference>
<dbReference type="Proteomes" id="UP000294567">
    <property type="component" value="Unassembled WGS sequence"/>
</dbReference>
<proteinExistence type="predicted"/>
<dbReference type="OrthoDB" id="9784166at2"/>
<dbReference type="Pfam" id="PF00814">
    <property type="entry name" value="TsaD"/>
    <property type="match status" value="1"/>
</dbReference>
<feature type="domain" description="Gcp-like" evidence="1">
    <location>
        <begin position="30"/>
        <end position="226"/>
    </location>
</feature>
<dbReference type="GO" id="GO:0005829">
    <property type="term" value="C:cytosol"/>
    <property type="evidence" value="ECO:0007669"/>
    <property type="project" value="TreeGrafter"/>
</dbReference>
<reference evidence="2 3" key="1">
    <citation type="submission" date="2019-03" db="EMBL/GenBank/DDBJ databases">
        <title>Genomic Encyclopedia of Type Strains, Phase IV (KMG-IV): sequencing the most valuable type-strain genomes for metagenomic binning, comparative biology and taxonomic classification.</title>
        <authorList>
            <person name="Goeker M."/>
        </authorList>
    </citation>
    <scope>NUCLEOTIDE SEQUENCE [LARGE SCALE GENOMIC DNA]</scope>
    <source>
        <strain evidence="2 3">DSM 26752</strain>
    </source>
</reference>
<name>A0A4R3L084_9FIRM</name>
<dbReference type="Gene3D" id="3.30.420.40">
    <property type="match status" value="2"/>
</dbReference>
<dbReference type="InterPro" id="IPR022496">
    <property type="entry name" value="T6A_TsaB"/>
</dbReference>
<dbReference type="GO" id="GO:0002949">
    <property type="term" value="P:tRNA threonylcarbamoyladenosine modification"/>
    <property type="evidence" value="ECO:0007669"/>
    <property type="project" value="InterPro"/>
</dbReference>